<name>A0ACB0FCL7_RANTA</name>
<sequence length="138" mass="14926">MWGIEATPLPIPLDSLAFASHHLRETATLVTPVPSGEKEDSVGTHELTPSSTLGAQIACQLGAERGNERAKKSDQEASNLVWERDEMSPPSNLARILSPAFVVCALSQEYARCAVIRVTKADKLEPKSFVPQAEETAE</sequence>
<evidence type="ECO:0000313" key="2">
    <source>
        <dbReference type="Proteomes" id="UP001162501"/>
    </source>
</evidence>
<gene>
    <name evidence="1" type="ORF">MRATA1EN3_LOCUS22023</name>
</gene>
<dbReference type="Proteomes" id="UP001162501">
    <property type="component" value="Chromosome 5"/>
</dbReference>
<evidence type="ECO:0000313" key="1">
    <source>
        <dbReference type="EMBL" id="CAI9710810.1"/>
    </source>
</evidence>
<organism evidence="1 2">
    <name type="scientific">Rangifer tarandus platyrhynchus</name>
    <name type="common">Svalbard reindeer</name>
    <dbReference type="NCBI Taxonomy" id="3082113"/>
    <lineage>
        <taxon>Eukaryota</taxon>
        <taxon>Metazoa</taxon>
        <taxon>Chordata</taxon>
        <taxon>Craniata</taxon>
        <taxon>Vertebrata</taxon>
        <taxon>Euteleostomi</taxon>
        <taxon>Mammalia</taxon>
        <taxon>Eutheria</taxon>
        <taxon>Laurasiatheria</taxon>
        <taxon>Artiodactyla</taxon>
        <taxon>Ruminantia</taxon>
        <taxon>Pecora</taxon>
        <taxon>Cervidae</taxon>
        <taxon>Odocoileinae</taxon>
        <taxon>Rangifer</taxon>
    </lineage>
</organism>
<dbReference type="EMBL" id="OX596089">
    <property type="protein sequence ID" value="CAI9710810.1"/>
    <property type="molecule type" value="Genomic_DNA"/>
</dbReference>
<proteinExistence type="predicted"/>
<protein>
    <submittedName>
        <fullName evidence="1">Uncharacterized protein</fullName>
    </submittedName>
</protein>
<accession>A0ACB0FCL7</accession>
<reference evidence="1" key="1">
    <citation type="submission" date="2023-05" db="EMBL/GenBank/DDBJ databases">
        <authorList>
            <consortium name="ELIXIR-Norway"/>
        </authorList>
    </citation>
    <scope>NUCLEOTIDE SEQUENCE</scope>
</reference>